<sequence>MTSVAVIGAGITGVTTAYKLLAQGLDVTLFDRNGYSAMETSFANGGQLSASNAEVWNNPATFIKGIKWMFRKDAPLLVHPAPTWHKLSWMAEFVMAARSYEANTIATVKLAIAARRHLLEMADAEGIDFDCVKRGILHVYETEAEFQSALKVNKLYEKGGLERDVLDDAGIHAIEPALAGRFRGGFFTPSDFTGDIHKYTRGLADACLRRGGTIRFDADVTRLSKRQEGGVAVFARRTGTQDEAAREDFDAVVVCAGIASRRFAHMLGDRVNIYPVKGYSITVNLDDEASRAGAPTVSLLDDKAKIVTSRLGPNRLRIAGTAEFAGENRDIRMARIKPLVDWCRYRFPGVSTASVVPWAGLRPMMPDMLPRVGQGKAEGVYYNTGHGHLGWTLSAITADTIAAEVAGDYAAPGVAVSGALKPVGTVRAEAERLTEAA</sequence>
<dbReference type="Gene3D" id="3.30.9.10">
    <property type="entry name" value="D-Amino Acid Oxidase, subunit A, domain 2"/>
    <property type="match status" value="1"/>
</dbReference>
<keyword evidence="4" id="KW-1185">Reference proteome</keyword>
<organism evidence="3 4">
    <name type="scientific">Aureimonas pseudogalii</name>
    <dbReference type="NCBI Taxonomy" id="1744844"/>
    <lineage>
        <taxon>Bacteria</taxon>
        <taxon>Pseudomonadati</taxon>
        <taxon>Pseudomonadota</taxon>
        <taxon>Alphaproteobacteria</taxon>
        <taxon>Hyphomicrobiales</taxon>
        <taxon>Aurantimonadaceae</taxon>
        <taxon>Aureimonas</taxon>
    </lineage>
</organism>
<evidence type="ECO:0000313" key="3">
    <source>
        <dbReference type="EMBL" id="MBB3999038.1"/>
    </source>
</evidence>
<evidence type="ECO:0000256" key="1">
    <source>
        <dbReference type="ARBA" id="ARBA00023002"/>
    </source>
</evidence>
<feature type="domain" description="FAD dependent oxidoreductase" evidence="2">
    <location>
        <begin position="4"/>
        <end position="403"/>
    </location>
</feature>
<evidence type="ECO:0000313" key="4">
    <source>
        <dbReference type="Proteomes" id="UP000542776"/>
    </source>
</evidence>
<dbReference type="EMBL" id="JACIEK010000007">
    <property type="protein sequence ID" value="MBB3999038.1"/>
    <property type="molecule type" value="Genomic_DNA"/>
</dbReference>
<name>A0A7W6H5P4_9HYPH</name>
<accession>A0A7W6H5P4</accession>
<dbReference type="Proteomes" id="UP000542776">
    <property type="component" value="Unassembled WGS sequence"/>
</dbReference>
<comment type="caution">
    <text evidence="3">The sequence shown here is derived from an EMBL/GenBank/DDBJ whole genome shotgun (WGS) entry which is preliminary data.</text>
</comment>
<evidence type="ECO:0000259" key="2">
    <source>
        <dbReference type="Pfam" id="PF01266"/>
    </source>
</evidence>
<proteinExistence type="predicted"/>
<dbReference type="SUPFAM" id="SSF51905">
    <property type="entry name" value="FAD/NAD(P)-binding domain"/>
    <property type="match status" value="1"/>
</dbReference>
<dbReference type="GO" id="GO:0016491">
    <property type="term" value="F:oxidoreductase activity"/>
    <property type="evidence" value="ECO:0007669"/>
    <property type="project" value="UniProtKB-KW"/>
</dbReference>
<dbReference type="GO" id="GO:0005737">
    <property type="term" value="C:cytoplasm"/>
    <property type="evidence" value="ECO:0007669"/>
    <property type="project" value="TreeGrafter"/>
</dbReference>
<dbReference type="Pfam" id="PF01266">
    <property type="entry name" value="DAO"/>
    <property type="match status" value="1"/>
</dbReference>
<dbReference type="InterPro" id="IPR006076">
    <property type="entry name" value="FAD-dep_OxRdtase"/>
</dbReference>
<dbReference type="SUPFAM" id="SSF54373">
    <property type="entry name" value="FAD-linked reductases, C-terminal domain"/>
    <property type="match status" value="1"/>
</dbReference>
<dbReference type="RefSeq" id="WP_183200586.1">
    <property type="nucleotide sequence ID" value="NZ_JACIEK010000007.1"/>
</dbReference>
<dbReference type="PANTHER" id="PTHR13847:SF289">
    <property type="entry name" value="GLYCINE OXIDASE"/>
    <property type="match status" value="1"/>
</dbReference>
<protein>
    <submittedName>
        <fullName evidence="3">D-amino-acid dehydrogenase</fullName>
        <ecNumber evidence="3">1.4.99.-</ecNumber>
    </submittedName>
</protein>
<dbReference type="PANTHER" id="PTHR13847">
    <property type="entry name" value="SARCOSINE DEHYDROGENASE-RELATED"/>
    <property type="match status" value="1"/>
</dbReference>
<dbReference type="NCBIfam" id="NF009074">
    <property type="entry name" value="PRK12409.1"/>
    <property type="match status" value="1"/>
</dbReference>
<dbReference type="InterPro" id="IPR036188">
    <property type="entry name" value="FAD/NAD-bd_sf"/>
</dbReference>
<gene>
    <name evidence="3" type="ORF">GGR04_002893</name>
</gene>
<dbReference type="Gene3D" id="3.50.50.60">
    <property type="entry name" value="FAD/NAD(P)-binding domain"/>
    <property type="match status" value="2"/>
</dbReference>
<reference evidence="3 4" key="1">
    <citation type="submission" date="2020-08" db="EMBL/GenBank/DDBJ databases">
        <title>Genomic Encyclopedia of Type Strains, Phase IV (KMG-IV): sequencing the most valuable type-strain genomes for metagenomic binning, comparative biology and taxonomic classification.</title>
        <authorList>
            <person name="Goeker M."/>
        </authorList>
    </citation>
    <scope>NUCLEOTIDE SEQUENCE [LARGE SCALE GENOMIC DNA]</scope>
    <source>
        <strain evidence="3 4">DSM 102238</strain>
    </source>
</reference>
<keyword evidence="1 3" id="KW-0560">Oxidoreductase</keyword>
<dbReference type="EC" id="1.4.99.-" evidence="3"/>
<dbReference type="AlphaFoldDB" id="A0A7W6H5P4"/>